<dbReference type="AlphaFoldDB" id="A0A5K7Z1W2"/>
<reference evidence="1 2" key="1">
    <citation type="submission" date="2019-11" db="EMBL/GenBank/DDBJ databases">
        <title>Comparative genomics of hydrocarbon-degrading Desulfosarcina strains.</title>
        <authorList>
            <person name="Watanabe M."/>
            <person name="Kojima H."/>
            <person name="Fukui M."/>
        </authorList>
    </citation>
    <scope>NUCLEOTIDE SEQUENCE [LARGE SCALE GENOMIC DNA]</scope>
    <source>
        <strain evidence="1 2">PP31</strain>
    </source>
</reference>
<organism evidence="1 2">
    <name type="scientific">Desulfosarcina widdelii</name>
    <dbReference type="NCBI Taxonomy" id="947919"/>
    <lineage>
        <taxon>Bacteria</taxon>
        <taxon>Pseudomonadati</taxon>
        <taxon>Thermodesulfobacteriota</taxon>
        <taxon>Desulfobacteria</taxon>
        <taxon>Desulfobacterales</taxon>
        <taxon>Desulfosarcinaceae</taxon>
        <taxon>Desulfosarcina</taxon>
    </lineage>
</organism>
<dbReference type="KEGG" id="dwd:DSCW_09080"/>
<dbReference type="Proteomes" id="UP000427769">
    <property type="component" value="Chromosome"/>
</dbReference>
<gene>
    <name evidence="1" type="ORF">DSCW_09080</name>
</gene>
<name>A0A5K7Z1W2_9BACT</name>
<accession>A0A5K7Z1W2</accession>
<dbReference type="EMBL" id="AP021875">
    <property type="protein sequence ID" value="BBO73491.1"/>
    <property type="molecule type" value="Genomic_DNA"/>
</dbReference>
<keyword evidence="2" id="KW-1185">Reference proteome</keyword>
<evidence type="ECO:0000313" key="1">
    <source>
        <dbReference type="EMBL" id="BBO73491.1"/>
    </source>
</evidence>
<sequence>MSDTVDAPLKVGQTANADTPLSGATHPLFWTVNHRFIDRNVKNLKMSEAGVTIL</sequence>
<protein>
    <submittedName>
        <fullName evidence="1">Uncharacterized protein</fullName>
    </submittedName>
</protein>
<proteinExistence type="predicted"/>
<evidence type="ECO:0000313" key="2">
    <source>
        <dbReference type="Proteomes" id="UP000427769"/>
    </source>
</evidence>